<proteinExistence type="predicted"/>
<keyword evidence="2" id="KW-1185">Reference proteome</keyword>
<dbReference type="Proteomes" id="UP000184038">
    <property type="component" value="Unassembled WGS sequence"/>
</dbReference>
<accession>A0A1M7NAA8</accession>
<protein>
    <submittedName>
        <fullName evidence="1">Uncharacterized protein</fullName>
    </submittedName>
</protein>
<evidence type="ECO:0000313" key="1">
    <source>
        <dbReference type="EMBL" id="SHN00076.1"/>
    </source>
</evidence>
<dbReference type="AlphaFoldDB" id="A0A1M7NAA8"/>
<dbReference type="RefSeq" id="WP_073291264.1">
    <property type="nucleotide sequence ID" value="NZ_FRCP01000026.1"/>
</dbReference>
<organism evidence="1 2">
    <name type="scientific">Anaerosporobacter mobilis DSM 15930</name>
    <dbReference type="NCBI Taxonomy" id="1120996"/>
    <lineage>
        <taxon>Bacteria</taxon>
        <taxon>Bacillati</taxon>
        <taxon>Bacillota</taxon>
        <taxon>Clostridia</taxon>
        <taxon>Lachnospirales</taxon>
        <taxon>Lachnospiraceae</taxon>
        <taxon>Anaerosporobacter</taxon>
    </lineage>
</organism>
<reference evidence="1 2" key="1">
    <citation type="submission" date="2016-11" db="EMBL/GenBank/DDBJ databases">
        <authorList>
            <person name="Jaros S."/>
            <person name="Januszkiewicz K."/>
            <person name="Wedrychowicz H."/>
        </authorList>
    </citation>
    <scope>NUCLEOTIDE SEQUENCE [LARGE SCALE GENOMIC DNA]</scope>
    <source>
        <strain evidence="1 2">DSM 15930</strain>
    </source>
</reference>
<dbReference type="OrthoDB" id="4775248at2"/>
<sequence>MIEKKRIRSLNYFSVVNEGEDIYLGVQITEGQYENAWKCGFTKDLNIGESILPACIGAVTRRNANGDTILLRDLPMEEYGYTIEWTRKQWIGGGETEEVTGYVDITRKRYQREQTVPYNKYLTIVESDGIKFLVSDKITYNESNSDEIIHTTNLILEHFKECGIYNSKLKQFIKPEVKRLDWTILPEGEEIWTKAHEYVDLVVRPAKNRKSITHERINILKKLSLKLIAIGNAGFNGYMVFRHDGTNLFFMENPRINNATYVFNANWEKLSMLTKGEIISNKYFYDRIIHSLKWEENVISLLSGK</sequence>
<dbReference type="EMBL" id="FRCP01000026">
    <property type="protein sequence ID" value="SHN00076.1"/>
    <property type="molecule type" value="Genomic_DNA"/>
</dbReference>
<evidence type="ECO:0000313" key="2">
    <source>
        <dbReference type="Proteomes" id="UP000184038"/>
    </source>
</evidence>
<gene>
    <name evidence="1" type="ORF">SAMN02746066_04302</name>
</gene>
<name>A0A1M7NAA8_9FIRM</name>